<feature type="compositionally biased region" description="Low complexity" evidence="1">
    <location>
        <begin position="170"/>
        <end position="182"/>
    </location>
</feature>
<proteinExistence type="predicted"/>
<organism evidence="2 3">
    <name type="scientific">Trichogramma brassicae</name>
    <dbReference type="NCBI Taxonomy" id="86971"/>
    <lineage>
        <taxon>Eukaryota</taxon>
        <taxon>Metazoa</taxon>
        <taxon>Ecdysozoa</taxon>
        <taxon>Arthropoda</taxon>
        <taxon>Hexapoda</taxon>
        <taxon>Insecta</taxon>
        <taxon>Pterygota</taxon>
        <taxon>Neoptera</taxon>
        <taxon>Endopterygota</taxon>
        <taxon>Hymenoptera</taxon>
        <taxon>Apocrita</taxon>
        <taxon>Proctotrupomorpha</taxon>
        <taxon>Chalcidoidea</taxon>
        <taxon>Trichogrammatidae</taxon>
        <taxon>Trichogramma</taxon>
    </lineage>
</organism>
<reference evidence="2 3" key="1">
    <citation type="submission" date="2020-02" db="EMBL/GenBank/DDBJ databases">
        <authorList>
            <person name="Ferguson B K."/>
        </authorList>
    </citation>
    <scope>NUCLEOTIDE SEQUENCE [LARGE SCALE GENOMIC DNA]</scope>
</reference>
<evidence type="ECO:0000256" key="1">
    <source>
        <dbReference type="SAM" id="MobiDB-lite"/>
    </source>
</evidence>
<dbReference type="Gene3D" id="1.25.40.20">
    <property type="entry name" value="Ankyrin repeat-containing domain"/>
    <property type="match status" value="1"/>
</dbReference>
<dbReference type="Proteomes" id="UP000479190">
    <property type="component" value="Unassembled WGS sequence"/>
</dbReference>
<feature type="region of interest" description="Disordered" evidence="1">
    <location>
        <begin position="155"/>
        <end position="231"/>
    </location>
</feature>
<name>A0A6H5I5P1_9HYME</name>
<sequence length="837" mass="92941">MQVISKNYFYRNGADPNSADDKGRTDRFTYLIQSTHSYILTDQYLRVADEIGRKVHVDDQDKSAASPAATRSWRSFSPRARHPTNVYHATRGRLAAALGSEAEGTRRWRGCCWREARGRPRTWPTRGAGLLCHRVSATIWNWRRWLFEQRSASRGDRCPRRFGQHGVALGSGARQSRGGRAAAETRRRSDPGQQQERNPTASAGVGEVGSSRSAEARRSSSTSRTSRATRRCIWPRAKRRTRQIELLLRHGADPNLANRRGLTCLDVCLRHDSSHDRCAIKTFLGICDEVGRRVRIDRASLGWAVTKFFAGRRDLDLLLDHGGGADLCVPRLRFPPARRSSTTDIDSKLTAGVGPVDLRRGPREKRIPDAARRRPGDRYVVRRVGILRGRDVDLAELLRRPDKKFARAARLTHMKTGRRGVIRCGPDAGQKRRRDCSPARDYHELGRAERSEKILEAAPLVTAGSATKYLCRLMSRRFLRRGARLCTTDAARICAKRSRGIISQGRRLAAYGILFSRALDAGQQARRCSQFWNQCRRRTPPRGGKQRRSRGTTDPHRRDPAADPARPAKIRPLPSPSWPDRSAPGATTSSQIPKNVLMAQRSWLESCPQTDVHAQVKPLLLPNSDRRAVSEQQLDLPRGLFAAARCTGGRVPLLSLDVELDLLASADLEEQPANSAVGFCLRYQVQRAPYRSCCWPGSDRAASQQQQLGHLSIVAHRAKRNAVLAQIVAGIDLHATPSVLDRASPPVSRSLQAPVSRGVRPLLFATFGSAPLASSSLATSFVVLTPQEPSAAASRPARRVKTLGRVPGPRRETSSTISSQPCYAGYVKCEYSSPRPT</sequence>
<evidence type="ECO:0000313" key="2">
    <source>
        <dbReference type="EMBL" id="CAB0031087.1"/>
    </source>
</evidence>
<dbReference type="AlphaFoldDB" id="A0A6H5I5P1"/>
<protein>
    <submittedName>
        <fullName evidence="2">Uncharacterized protein</fullName>
    </submittedName>
</protein>
<gene>
    <name evidence="2" type="ORF">TBRA_LOCUS3067</name>
</gene>
<dbReference type="EMBL" id="CADCXV010000621">
    <property type="protein sequence ID" value="CAB0031087.1"/>
    <property type="molecule type" value="Genomic_DNA"/>
</dbReference>
<feature type="region of interest" description="Disordered" evidence="1">
    <location>
        <begin position="533"/>
        <end position="592"/>
    </location>
</feature>
<feature type="compositionally biased region" description="Basic and acidic residues" evidence="1">
    <location>
        <begin position="551"/>
        <end position="561"/>
    </location>
</feature>
<feature type="compositionally biased region" description="Polar residues" evidence="1">
    <location>
        <begin position="191"/>
        <end position="201"/>
    </location>
</feature>
<evidence type="ECO:0000313" key="3">
    <source>
        <dbReference type="Proteomes" id="UP000479190"/>
    </source>
</evidence>
<dbReference type="InterPro" id="IPR036770">
    <property type="entry name" value="Ankyrin_rpt-contain_sf"/>
</dbReference>
<feature type="compositionally biased region" description="Basic residues" evidence="1">
    <location>
        <begin position="535"/>
        <end position="550"/>
    </location>
</feature>
<keyword evidence="3" id="KW-1185">Reference proteome</keyword>
<accession>A0A6H5I5P1</accession>